<dbReference type="Gene3D" id="2.70.98.20">
    <property type="entry name" value="Copper amine oxidase, catalytic domain"/>
    <property type="match status" value="1"/>
</dbReference>
<evidence type="ECO:0000313" key="15">
    <source>
        <dbReference type="EMBL" id="KAK0382991.1"/>
    </source>
</evidence>
<feature type="compositionally biased region" description="Basic and acidic residues" evidence="12">
    <location>
        <begin position="229"/>
        <end position="242"/>
    </location>
</feature>
<dbReference type="Pfam" id="PF02727">
    <property type="entry name" value="Cu_amine_oxidN2"/>
    <property type="match status" value="1"/>
</dbReference>
<evidence type="ECO:0000313" key="16">
    <source>
        <dbReference type="Proteomes" id="UP001175261"/>
    </source>
</evidence>
<keyword evidence="6 11" id="KW-0560">Oxidoreductase</keyword>
<feature type="modified residue" description="2',4',5'-topaquinone" evidence="10">
    <location>
        <position position="401"/>
    </location>
</feature>
<comment type="PTM">
    <text evidence="10 11">Topaquinone (TPQ) is generated by copper-dependent autoxidation of a specific tyrosyl residue.</text>
</comment>
<comment type="cofactor">
    <cofactor evidence="1">
        <name>Cu cation</name>
        <dbReference type="ChEBI" id="CHEBI:23378"/>
    </cofactor>
</comment>
<comment type="cofactor">
    <cofactor evidence="11">
        <name>Cu cation</name>
        <dbReference type="ChEBI" id="CHEBI:23378"/>
    </cofactor>
    <text evidence="11">Contains 1 topaquinone per subunit.</text>
</comment>
<keyword evidence="16" id="KW-1185">Reference proteome</keyword>
<keyword evidence="4 11" id="KW-0479">Metal-binding</keyword>
<evidence type="ECO:0000256" key="6">
    <source>
        <dbReference type="ARBA" id="ARBA00023002"/>
    </source>
</evidence>
<proteinExistence type="inferred from homology"/>
<evidence type="ECO:0000256" key="11">
    <source>
        <dbReference type="RuleBase" id="RU000672"/>
    </source>
</evidence>
<dbReference type="AlphaFoldDB" id="A0AA39G9N1"/>
<dbReference type="PANTHER" id="PTHR10638:SF33">
    <property type="entry name" value="AMINE OXIDASE"/>
    <property type="match status" value="1"/>
</dbReference>
<feature type="region of interest" description="Disordered" evidence="12">
    <location>
        <begin position="206"/>
        <end position="249"/>
    </location>
</feature>
<protein>
    <recommendedName>
        <fullName evidence="11">Amine oxidase</fullName>
        <ecNumber evidence="11">1.4.3.-</ecNumber>
    </recommendedName>
</protein>
<evidence type="ECO:0000256" key="4">
    <source>
        <dbReference type="ARBA" id="ARBA00022723"/>
    </source>
</evidence>
<comment type="subunit">
    <text evidence="3">Homodimer.</text>
</comment>
<dbReference type="EMBL" id="JAPDFR010000009">
    <property type="protein sequence ID" value="KAK0382991.1"/>
    <property type="molecule type" value="Genomic_DNA"/>
</dbReference>
<keyword evidence="5 9" id="KW-0801">TPQ</keyword>
<feature type="domain" description="Copper amine oxidase N2-terminal" evidence="14">
    <location>
        <begin position="6"/>
        <end position="101"/>
    </location>
</feature>
<accession>A0AA39G9N1</accession>
<dbReference type="EC" id="1.4.3.-" evidence="11"/>
<evidence type="ECO:0000256" key="12">
    <source>
        <dbReference type="SAM" id="MobiDB-lite"/>
    </source>
</evidence>
<dbReference type="InterPro" id="IPR015800">
    <property type="entry name" value="Cu_amine_oxidase_N2"/>
</dbReference>
<organism evidence="15 16">
    <name type="scientific">Sarocladium strictum</name>
    <name type="common">Black bundle disease fungus</name>
    <name type="synonym">Acremonium strictum</name>
    <dbReference type="NCBI Taxonomy" id="5046"/>
    <lineage>
        <taxon>Eukaryota</taxon>
        <taxon>Fungi</taxon>
        <taxon>Dikarya</taxon>
        <taxon>Ascomycota</taxon>
        <taxon>Pezizomycotina</taxon>
        <taxon>Sordariomycetes</taxon>
        <taxon>Hypocreomycetidae</taxon>
        <taxon>Hypocreales</taxon>
        <taxon>Sarocladiaceae</taxon>
        <taxon>Sarocladium</taxon>
    </lineage>
</organism>
<evidence type="ECO:0000256" key="1">
    <source>
        <dbReference type="ARBA" id="ARBA00001935"/>
    </source>
</evidence>
<dbReference type="GO" id="GO:0009308">
    <property type="term" value="P:amine metabolic process"/>
    <property type="evidence" value="ECO:0007669"/>
    <property type="project" value="UniProtKB-UniRule"/>
</dbReference>
<dbReference type="Pfam" id="PF01179">
    <property type="entry name" value="Cu_amine_oxid"/>
    <property type="match status" value="1"/>
</dbReference>
<dbReference type="InterPro" id="IPR000269">
    <property type="entry name" value="Cu_amine_oxidase"/>
</dbReference>
<dbReference type="SUPFAM" id="SSF54416">
    <property type="entry name" value="Amine oxidase N-terminal region"/>
    <property type="match status" value="2"/>
</dbReference>
<evidence type="ECO:0000259" key="13">
    <source>
        <dbReference type="Pfam" id="PF01179"/>
    </source>
</evidence>
<keyword evidence="8" id="KW-1015">Disulfide bond</keyword>
<dbReference type="InterPro" id="IPR049948">
    <property type="entry name" value="Cu_Am_ox_TPQ-bd"/>
</dbReference>
<dbReference type="InterPro" id="IPR015798">
    <property type="entry name" value="Cu_amine_oxidase_C"/>
</dbReference>
<dbReference type="Gene3D" id="3.10.450.40">
    <property type="match status" value="2"/>
</dbReference>
<sequence length="679" mass="75793">MASFPHPLDPLSPEEISKAAAISRTVFPGISLNFRFITLKEPLKHLLNPFLAAEHAHQPLEAIRPPREARVQVITPSDEGKPQLHELIVDIDKAEVVRKEYLEGKHSYIDTAYMQAVERACMADERVKNEIEKLKLPEGTTVVVEPWAYATDGMNDTSERTSMCWFYMRVSDHPDANYYAYPLDLCAEVSERLQVTKIYRLPSSPDERIHNEDRPYDHSKVRHPSLTEYHPDLRPAPRETTKPLHITQPEGPSFTVQGNLLTWEKWRFRIGFNYREGLVLHDVRYDNRSLLHRISLSEMFVPYADPRAPYPRKGAFDLGNDGAGINANNLRLGCDCLGSIRYFDAWHNTSTGEPMKLPNVVCCHEQDEGILWKHTNFRTGNAVVARARVLVLQTVVTVSNYEYIFAWRLGQDASMEYEVRATGILSTVPINIGDTVPYGTVVAPGVLAPYHQHLFCVRIDPAVDGDENSLLVEESVALPMGDDKVHNPFGIGYVTETKAVEAETGLDLDFTKNRVFKIVNEHKKNPVTGTPVGLKLLPSYSQMLLAHPSSYHARRSEFGAHAVWVTRHDDEEIFPAGRHTMQSTGGGGIASGIAARREQGTSEATSVRGKDIVVWHTFGSTHNPRIEDWPVMPMEKMVVGLKPVNFFGGNPGLDVKPANARDGCSVLVEGGPANLGGSG</sequence>
<dbReference type="PROSITE" id="PS01164">
    <property type="entry name" value="COPPER_AMINE_OXID_1"/>
    <property type="match status" value="1"/>
</dbReference>
<dbReference type="GO" id="GO:0005507">
    <property type="term" value="F:copper ion binding"/>
    <property type="evidence" value="ECO:0007669"/>
    <property type="project" value="InterPro"/>
</dbReference>
<feature type="active site" description="Proton acceptor" evidence="9">
    <location>
        <position position="317"/>
    </location>
</feature>
<feature type="active site" description="Schiff-base intermediate with substrate; via topaquinone" evidence="9">
    <location>
        <position position="401"/>
    </location>
</feature>
<comment type="similarity">
    <text evidence="2 11">Belongs to the copper/topaquinone oxidase family.</text>
</comment>
<dbReference type="GO" id="GO:0048038">
    <property type="term" value="F:quinone binding"/>
    <property type="evidence" value="ECO:0007669"/>
    <property type="project" value="InterPro"/>
</dbReference>
<evidence type="ECO:0000256" key="8">
    <source>
        <dbReference type="ARBA" id="ARBA00023157"/>
    </source>
</evidence>
<feature type="compositionally biased region" description="Basic and acidic residues" evidence="12">
    <location>
        <begin position="206"/>
        <end position="219"/>
    </location>
</feature>
<name>A0AA39G9N1_SARSR</name>
<gene>
    <name evidence="15" type="ORF">NLU13_8907</name>
</gene>
<dbReference type="GO" id="GO:0008131">
    <property type="term" value="F:primary methylamine oxidase activity"/>
    <property type="evidence" value="ECO:0007669"/>
    <property type="project" value="InterPro"/>
</dbReference>
<dbReference type="FunFam" id="2.70.98.20:FF:000001">
    <property type="entry name" value="Amine oxidase"/>
    <property type="match status" value="1"/>
</dbReference>
<dbReference type="Proteomes" id="UP001175261">
    <property type="component" value="Unassembled WGS sequence"/>
</dbReference>
<evidence type="ECO:0000256" key="5">
    <source>
        <dbReference type="ARBA" id="ARBA00022772"/>
    </source>
</evidence>
<dbReference type="SUPFAM" id="SSF49998">
    <property type="entry name" value="Amine oxidase catalytic domain"/>
    <property type="match status" value="1"/>
</dbReference>
<evidence type="ECO:0000256" key="10">
    <source>
        <dbReference type="PIRSR" id="PIRSR600269-51"/>
    </source>
</evidence>
<dbReference type="PANTHER" id="PTHR10638">
    <property type="entry name" value="COPPER AMINE OXIDASE"/>
    <property type="match status" value="1"/>
</dbReference>
<evidence type="ECO:0000256" key="9">
    <source>
        <dbReference type="PIRSR" id="PIRSR600269-50"/>
    </source>
</evidence>
<evidence type="ECO:0000256" key="7">
    <source>
        <dbReference type="ARBA" id="ARBA00023008"/>
    </source>
</evidence>
<reference evidence="15" key="1">
    <citation type="submission" date="2022-10" db="EMBL/GenBank/DDBJ databases">
        <title>Determination and structural analysis of whole genome sequence of Sarocladium strictum F4-1.</title>
        <authorList>
            <person name="Hu L."/>
            <person name="Jiang Y."/>
        </authorList>
    </citation>
    <scope>NUCLEOTIDE SEQUENCE</scope>
    <source>
        <strain evidence="15">F4-1</strain>
    </source>
</reference>
<keyword evidence="7 11" id="KW-0186">Copper</keyword>
<dbReference type="InterPro" id="IPR036460">
    <property type="entry name" value="Cu_amine_oxidase_C_sf"/>
</dbReference>
<evidence type="ECO:0000259" key="14">
    <source>
        <dbReference type="Pfam" id="PF02727"/>
    </source>
</evidence>
<dbReference type="InterPro" id="IPR016182">
    <property type="entry name" value="Cu_amine_oxidase_N-reg"/>
</dbReference>
<feature type="domain" description="Copper amine oxidase catalytic" evidence="13">
    <location>
        <begin position="244"/>
        <end position="652"/>
    </location>
</feature>
<evidence type="ECO:0000256" key="2">
    <source>
        <dbReference type="ARBA" id="ARBA00007983"/>
    </source>
</evidence>
<comment type="caution">
    <text evidence="15">The sequence shown here is derived from an EMBL/GenBank/DDBJ whole genome shotgun (WGS) entry which is preliminary data.</text>
</comment>
<evidence type="ECO:0000256" key="3">
    <source>
        <dbReference type="ARBA" id="ARBA00011738"/>
    </source>
</evidence>